<gene>
    <name evidence="2" type="ORF">D7V94_08395</name>
</gene>
<reference evidence="2 3" key="1">
    <citation type="submission" date="2018-09" db="EMBL/GenBank/DDBJ databases">
        <title>Murine metabolic-syndrome-specific gut microbial biobank.</title>
        <authorList>
            <person name="Liu C."/>
        </authorList>
    </citation>
    <scope>NUCLEOTIDE SEQUENCE [LARGE SCALE GENOMIC DNA]</scope>
    <source>
        <strain evidence="2 3">0.1xD8-82</strain>
    </source>
</reference>
<keyword evidence="3" id="KW-1185">Reference proteome</keyword>
<dbReference type="AlphaFoldDB" id="A0A3A9AY31"/>
<proteinExistence type="predicted"/>
<organism evidence="2 3">
    <name type="scientific">Parablautia intestinalis</name>
    <dbReference type="NCBI Taxonomy" id="2320100"/>
    <lineage>
        <taxon>Bacteria</taxon>
        <taxon>Bacillati</taxon>
        <taxon>Bacillota</taxon>
        <taxon>Clostridia</taxon>
        <taxon>Lachnospirales</taxon>
        <taxon>Lachnospiraceae</taxon>
        <taxon>Parablautia</taxon>
    </lineage>
</organism>
<feature type="coiled-coil region" evidence="1">
    <location>
        <begin position="43"/>
        <end position="80"/>
    </location>
</feature>
<evidence type="ECO:0000256" key="1">
    <source>
        <dbReference type="SAM" id="Coils"/>
    </source>
</evidence>
<keyword evidence="1" id="KW-0175">Coiled coil</keyword>
<sequence>MSFDDFLKDPKNQAEFDRRVGKALETNRSKMQAELNTKVQEAVTEAEKMAKMNAEQKAQYEREKKEKEIADREAALTKRELTATAKEQLAEKGLPVSLAAVLNYSSAEECSASIEAVGKAFQEAVEKAVNDRLSGGKPPKKAGDHAAYTMEQIRAMSPAEINKNWEAVQAAMQAEK</sequence>
<evidence type="ECO:0000313" key="2">
    <source>
        <dbReference type="EMBL" id="RKI92076.1"/>
    </source>
</evidence>
<dbReference type="Proteomes" id="UP000280696">
    <property type="component" value="Unassembled WGS sequence"/>
</dbReference>
<comment type="caution">
    <text evidence="2">The sequence shown here is derived from an EMBL/GenBank/DDBJ whole genome shotgun (WGS) entry which is preliminary data.</text>
</comment>
<evidence type="ECO:0000313" key="3">
    <source>
        <dbReference type="Proteomes" id="UP000280696"/>
    </source>
</evidence>
<dbReference type="OrthoDB" id="2666821at2"/>
<dbReference type="InterPro" id="IPR025580">
    <property type="entry name" value="Gp46"/>
</dbReference>
<protein>
    <submittedName>
        <fullName evidence="2">DUF4355 domain-containing protein</fullName>
    </submittedName>
</protein>
<accession>A0A3A9AY31</accession>
<dbReference type="Pfam" id="PF14265">
    <property type="entry name" value="DUF4355"/>
    <property type="match status" value="1"/>
</dbReference>
<name>A0A3A9AY31_9FIRM</name>
<dbReference type="EMBL" id="RAYQ01000006">
    <property type="protein sequence ID" value="RKI92076.1"/>
    <property type="molecule type" value="Genomic_DNA"/>
</dbReference>